<feature type="binding site" evidence="6">
    <location>
        <position position="84"/>
    </location>
    <ligand>
        <name>[4Fe-4S] cluster</name>
        <dbReference type="ChEBI" id="CHEBI:49883"/>
        <label>2</label>
    </ligand>
</feature>
<evidence type="ECO:0000313" key="8">
    <source>
        <dbReference type="EMBL" id="KGJ87121.1"/>
    </source>
</evidence>
<evidence type="ECO:0000256" key="3">
    <source>
        <dbReference type="ARBA" id="ARBA00022737"/>
    </source>
</evidence>
<dbReference type="GO" id="GO:0051539">
    <property type="term" value="F:4 iron, 4 sulfur cluster binding"/>
    <property type="evidence" value="ECO:0007669"/>
    <property type="project" value="UniProtKB-UniRule"/>
</dbReference>
<evidence type="ECO:0000256" key="1">
    <source>
        <dbReference type="ARBA" id="ARBA00022485"/>
    </source>
</evidence>
<keyword evidence="1 6" id="KW-0004">4Fe-4S</keyword>
<feature type="domain" description="4Fe-4S ferredoxin-type" evidence="7">
    <location>
        <begin position="69"/>
        <end position="99"/>
    </location>
</feature>
<feature type="binding site" evidence="6">
    <location>
        <position position="46"/>
    </location>
    <ligand>
        <name>[4Fe-4S] cluster</name>
        <dbReference type="ChEBI" id="CHEBI:49883"/>
        <label>1</label>
    </ligand>
</feature>
<sequence length="187" mass="21089">MFTKKTNNVEKLADPSRRRLFRGRVKTQQVMRLPWVINEAVFTSGCTQCQDCIRSCESNIIVKDEDGFPKVDFNQGECTFCNKCIEVCEQPLFSGFFPKDITEGSTEDNAKKAWPVTLEINDKCLAKNNIYCQSCRDECETSVIKFNYLNSSIPQPSISEVDCSQCGACISVCPQNAIAFNFDQTTV</sequence>
<feature type="binding site" evidence="6">
    <location>
        <position position="49"/>
    </location>
    <ligand>
        <name>[4Fe-4S] cluster</name>
        <dbReference type="ChEBI" id="CHEBI:49883"/>
        <label>1</label>
    </ligand>
</feature>
<accession>A0A099K9Y4</accession>
<gene>
    <name evidence="6" type="primary">napF</name>
    <name evidence="8" type="ORF">ND2E_0528</name>
</gene>
<keyword evidence="5 6" id="KW-0411">Iron-sulfur</keyword>
<evidence type="ECO:0000313" key="9">
    <source>
        <dbReference type="Proteomes" id="UP000029843"/>
    </source>
</evidence>
<keyword evidence="4 6" id="KW-0408">Iron</keyword>
<dbReference type="AlphaFoldDB" id="A0A099K9Y4"/>
<dbReference type="CDD" id="cd10564">
    <property type="entry name" value="NapF_like"/>
    <property type="match status" value="1"/>
</dbReference>
<feature type="binding site" evidence="6">
    <location>
        <position position="78"/>
    </location>
    <ligand>
        <name>[4Fe-4S] cluster</name>
        <dbReference type="ChEBI" id="CHEBI:49883"/>
        <label>2</label>
    </ligand>
</feature>
<dbReference type="RefSeq" id="WP_223303701.1">
    <property type="nucleotide sequence ID" value="NZ_JQED01000055.1"/>
</dbReference>
<feature type="binding site" evidence="6">
    <location>
        <position position="163"/>
    </location>
    <ligand>
        <name>[4Fe-4S] cluster</name>
        <dbReference type="ChEBI" id="CHEBI:49883"/>
        <label>3</label>
    </ligand>
</feature>
<dbReference type="InterPro" id="IPR004496">
    <property type="entry name" value="NapF"/>
</dbReference>
<comment type="caution">
    <text evidence="8">The sequence shown here is derived from an EMBL/GenBank/DDBJ whole genome shotgun (WGS) entry which is preliminary data.</text>
</comment>
<evidence type="ECO:0000256" key="6">
    <source>
        <dbReference type="HAMAP-Rule" id="MF_02201"/>
    </source>
</evidence>
<feature type="domain" description="4Fe-4S ferredoxin-type" evidence="7">
    <location>
        <begin position="154"/>
        <end position="183"/>
    </location>
</feature>
<feature type="binding site" evidence="6">
    <location>
        <position position="173"/>
    </location>
    <ligand>
        <name>[4Fe-4S] cluster</name>
        <dbReference type="ChEBI" id="CHEBI:49883"/>
        <label>3</label>
    </ligand>
</feature>
<protein>
    <recommendedName>
        <fullName evidence="6">Ferredoxin-type protein NapF</fullName>
    </recommendedName>
</protein>
<dbReference type="GO" id="GO:0005737">
    <property type="term" value="C:cytoplasm"/>
    <property type="evidence" value="ECO:0007669"/>
    <property type="project" value="UniProtKB-SubCell"/>
</dbReference>
<proteinExistence type="inferred from homology"/>
<dbReference type="PANTHER" id="PTHR43122">
    <property type="entry name" value="FERREDOXIN SUBUNIT OF PYRUVATE:FLAVODOXIN OXIDOREDUCTASE-RELATED"/>
    <property type="match status" value="1"/>
</dbReference>
<dbReference type="Pfam" id="PF12838">
    <property type="entry name" value="Fer4_7"/>
    <property type="match status" value="2"/>
</dbReference>
<feature type="binding site" evidence="6">
    <location>
        <position position="52"/>
    </location>
    <ligand>
        <name>[4Fe-4S] cluster</name>
        <dbReference type="ChEBI" id="CHEBI:49883"/>
        <label>1</label>
    </ligand>
</feature>
<dbReference type="GO" id="GO:0046872">
    <property type="term" value="F:metal ion binding"/>
    <property type="evidence" value="ECO:0007669"/>
    <property type="project" value="UniProtKB-KW"/>
</dbReference>
<dbReference type="SUPFAM" id="SSF54862">
    <property type="entry name" value="4Fe-4S ferredoxins"/>
    <property type="match status" value="1"/>
</dbReference>
<dbReference type="InterPro" id="IPR017896">
    <property type="entry name" value="4Fe4S_Fe-S-bd"/>
</dbReference>
<dbReference type="PROSITE" id="PS00198">
    <property type="entry name" value="4FE4S_FER_1"/>
    <property type="match status" value="2"/>
</dbReference>
<comment type="cofactor">
    <cofactor evidence="6">
        <name>[4Fe-4S] cluster</name>
        <dbReference type="ChEBI" id="CHEBI:49883"/>
    </cofactor>
</comment>
<comment type="similarity">
    <text evidence="6">Belongs to the NapF family.</text>
</comment>
<dbReference type="InterPro" id="IPR017900">
    <property type="entry name" value="4Fe4S_Fe_S_CS"/>
</dbReference>
<feature type="domain" description="4Fe-4S ferredoxin-type" evidence="7">
    <location>
        <begin position="37"/>
        <end position="66"/>
    </location>
</feature>
<organism evidence="8 9">
    <name type="scientific">Colwellia psychrerythraea</name>
    <name type="common">Vibrio psychroerythus</name>
    <dbReference type="NCBI Taxonomy" id="28229"/>
    <lineage>
        <taxon>Bacteria</taxon>
        <taxon>Pseudomonadati</taxon>
        <taxon>Pseudomonadota</taxon>
        <taxon>Gammaproteobacteria</taxon>
        <taxon>Alteromonadales</taxon>
        <taxon>Colwelliaceae</taxon>
        <taxon>Colwellia</taxon>
    </lineage>
</organism>
<dbReference type="PANTHER" id="PTHR43122:SF1">
    <property type="entry name" value="IRON-SULFUR-BINDING PROTEIN"/>
    <property type="match status" value="1"/>
</dbReference>
<comment type="subunit">
    <text evidence="6">Interacts with the cytoplasmic NapA precursor.</text>
</comment>
<reference evidence="8 9" key="1">
    <citation type="submission" date="2014-08" db="EMBL/GenBank/DDBJ databases">
        <title>Genomic and Phenotypic Diversity of Colwellia psychrerythraea strains from Disparate Marine Basins.</title>
        <authorList>
            <person name="Techtmann S.M."/>
            <person name="Stelling S.C."/>
            <person name="Utturkar S.M."/>
            <person name="Alshibli N."/>
            <person name="Harris A."/>
            <person name="Brown S.D."/>
            <person name="Hazen T.C."/>
        </authorList>
    </citation>
    <scope>NUCLEOTIDE SEQUENCE [LARGE SCALE GENOMIC DNA]</scope>
    <source>
        <strain evidence="8 9">ND2E</strain>
    </source>
</reference>
<evidence type="ECO:0000256" key="5">
    <source>
        <dbReference type="ARBA" id="ARBA00023014"/>
    </source>
</evidence>
<feature type="binding site" evidence="6">
    <location>
        <position position="169"/>
    </location>
    <ligand>
        <name>[4Fe-4S] cluster</name>
        <dbReference type="ChEBI" id="CHEBI:49883"/>
        <label>3</label>
    </ligand>
</feature>
<dbReference type="Gene3D" id="3.30.70.20">
    <property type="match status" value="2"/>
</dbReference>
<keyword evidence="3 6" id="KW-0677">Repeat</keyword>
<feature type="binding site" evidence="6">
    <location>
        <position position="56"/>
    </location>
    <ligand>
        <name>[4Fe-4S] cluster</name>
        <dbReference type="ChEBI" id="CHEBI:49883"/>
        <label>1</label>
    </ligand>
</feature>
<evidence type="ECO:0000256" key="4">
    <source>
        <dbReference type="ARBA" id="ARBA00023004"/>
    </source>
</evidence>
<keyword evidence="2 6" id="KW-0479">Metal-binding</keyword>
<comment type="function">
    <text evidence="6">Could be involved in the maturation of NapA, the catalytic subunit of the periplasmic nitrate reductase, before its export into the periplasm.</text>
</comment>
<dbReference type="HAMAP" id="MF_02201">
    <property type="entry name" value="NapF"/>
    <property type="match status" value="1"/>
</dbReference>
<comment type="subcellular location">
    <subcellularLocation>
        <location evidence="6">Cytoplasm</location>
    </subcellularLocation>
</comment>
<evidence type="ECO:0000256" key="2">
    <source>
        <dbReference type="ARBA" id="ARBA00022723"/>
    </source>
</evidence>
<keyword evidence="6" id="KW-0963">Cytoplasm</keyword>
<dbReference type="EMBL" id="JQED01000055">
    <property type="protein sequence ID" value="KGJ87121.1"/>
    <property type="molecule type" value="Genomic_DNA"/>
</dbReference>
<dbReference type="PATRIC" id="fig|28229.4.peg.4012"/>
<evidence type="ECO:0000259" key="7">
    <source>
        <dbReference type="PROSITE" id="PS51379"/>
    </source>
</evidence>
<feature type="binding site" evidence="6">
    <location>
        <position position="88"/>
    </location>
    <ligand>
        <name>[4Fe-4S] cluster</name>
        <dbReference type="ChEBI" id="CHEBI:49883"/>
        <label>2</label>
    </ligand>
</feature>
<dbReference type="PROSITE" id="PS51379">
    <property type="entry name" value="4FE4S_FER_2"/>
    <property type="match status" value="3"/>
</dbReference>
<feature type="binding site" evidence="6">
    <location>
        <position position="81"/>
    </location>
    <ligand>
        <name>[4Fe-4S] cluster</name>
        <dbReference type="ChEBI" id="CHEBI:49883"/>
        <label>2</label>
    </ligand>
</feature>
<feature type="binding site" evidence="6">
    <location>
        <position position="166"/>
    </location>
    <ligand>
        <name>[4Fe-4S] cluster</name>
        <dbReference type="ChEBI" id="CHEBI:49883"/>
        <label>3</label>
    </ligand>
</feature>
<name>A0A099K9Y4_COLPS</name>
<dbReference type="Proteomes" id="UP000029843">
    <property type="component" value="Unassembled WGS sequence"/>
</dbReference>